<feature type="region of interest" description="Disordered" evidence="1">
    <location>
        <begin position="1"/>
        <end position="24"/>
    </location>
</feature>
<reference evidence="2 3" key="1">
    <citation type="journal article" date="2018" name="Genome Biol. Evol.">
        <title>Multiple Roots of Fruiting Body Formation in Amoebozoa.</title>
        <authorList>
            <person name="Hillmann F."/>
            <person name="Forbes G."/>
            <person name="Novohradska S."/>
            <person name="Ferling I."/>
            <person name="Riege K."/>
            <person name="Groth M."/>
            <person name="Westermann M."/>
            <person name="Marz M."/>
            <person name="Spaller T."/>
            <person name="Winckler T."/>
            <person name="Schaap P."/>
            <person name="Glockner G."/>
        </authorList>
    </citation>
    <scope>NUCLEOTIDE SEQUENCE [LARGE SCALE GENOMIC DNA]</scope>
    <source>
        <strain evidence="2 3">Jena</strain>
    </source>
</reference>
<dbReference type="AlphaFoldDB" id="A0A2P6MNL4"/>
<gene>
    <name evidence="2" type="ORF">PROFUN_16745</name>
</gene>
<evidence type="ECO:0000313" key="2">
    <source>
        <dbReference type="EMBL" id="PRP73308.1"/>
    </source>
</evidence>
<sequence length="83" mass="9213">MKSTNEPQSRSSQPLLPLPGSSLNIGVPPTTIPCQGYHYYTTHFKIGGGVMLCPTFDITDKLENSEKSRRNLSNQETPSMHIH</sequence>
<proteinExistence type="predicted"/>
<evidence type="ECO:0000256" key="1">
    <source>
        <dbReference type="SAM" id="MobiDB-lite"/>
    </source>
</evidence>
<dbReference type="Proteomes" id="UP000241769">
    <property type="component" value="Unassembled WGS sequence"/>
</dbReference>
<dbReference type="EMBL" id="MDYQ01000633">
    <property type="protein sequence ID" value="PRP73308.1"/>
    <property type="molecule type" value="Genomic_DNA"/>
</dbReference>
<feature type="compositionally biased region" description="Polar residues" evidence="1">
    <location>
        <begin position="71"/>
        <end position="83"/>
    </location>
</feature>
<dbReference type="InParanoid" id="A0A2P6MNL4"/>
<feature type="compositionally biased region" description="Low complexity" evidence="1">
    <location>
        <begin position="7"/>
        <end position="23"/>
    </location>
</feature>
<keyword evidence="3" id="KW-1185">Reference proteome</keyword>
<name>A0A2P6MNL4_9EUKA</name>
<protein>
    <submittedName>
        <fullName evidence="2">Uncharacterized protein</fullName>
    </submittedName>
</protein>
<accession>A0A2P6MNL4</accession>
<organism evidence="2 3">
    <name type="scientific">Planoprotostelium fungivorum</name>
    <dbReference type="NCBI Taxonomy" id="1890364"/>
    <lineage>
        <taxon>Eukaryota</taxon>
        <taxon>Amoebozoa</taxon>
        <taxon>Evosea</taxon>
        <taxon>Variosea</taxon>
        <taxon>Cavosteliida</taxon>
        <taxon>Cavosteliaceae</taxon>
        <taxon>Planoprotostelium</taxon>
    </lineage>
</organism>
<feature type="region of interest" description="Disordered" evidence="1">
    <location>
        <begin position="64"/>
        <end position="83"/>
    </location>
</feature>
<evidence type="ECO:0000313" key="3">
    <source>
        <dbReference type="Proteomes" id="UP000241769"/>
    </source>
</evidence>
<comment type="caution">
    <text evidence="2">The sequence shown here is derived from an EMBL/GenBank/DDBJ whole genome shotgun (WGS) entry which is preliminary data.</text>
</comment>